<sequence>MGKTALGVNLAINACKYFLTQNLKLIALHYFTVK</sequence>
<dbReference type="EMBL" id="LS398550">
    <property type="protein sequence ID" value="SPR04706.1"/>
    <property type="molecule type" value="Genomic_DNA"/>
</dbReference>
<keyword evidence="2" id="KW-0347">Helicase</keyword>
<dbReference type="AlphaFoldDB" id="A0A2U3QUT5"/>
<name>A0A2U3QUT5_ORITS</name>
<dbReference type="Proteomes" id="UP000244943">
    <property type="component" value="Chromosome I"/>
</dbReference>
<protein>
    <submittedName>
        <fullName evidence="2">Replicative DNA helicase</fullName>
    </submittedName>
</protein>
<reference evidence="3 4" key="1">
    <citation type="submission" date="2018-03" db="EMBL/GenBank/DDBJ databases">
        <authorList>
            <person name="Batty M. E."/>
            <person name="Batty M E."/>
        </authorList>
    </citation>
    <scope>NUCLEOTIDE SEQUENCE [LARGE SCALE GENOMIC DNA]</scope>
</reference>
<evidence type="ECO:0000313" key="1">
    <source>
        <dbReference type="EMBL" id="SPR02479.1"/>
    </source>
</evidence>
<dbReference type="EMBL" id="LS398552">
    <property type="protein sequence ID" value="SPR02479.1"/>
    <property type="molecule type" value="Genomic_DNA"/>
</dbReference>
<dbReference type="Proteomes" id="UP000244992">
    <property type="component" value="Chromosome I"/>
</dbReference>
<reference evidence="2" key="2">
    <citation type="submission" date="2018-03" db="EMBL/GenBank/DDBJ databases">
        <authorList>
            <person name="Keele B.F."/>
        </authorList>
    </citation>
    <scope>NUCLEOTIDE SEQUENCE [LARGE SCALE GENOMIC DNA]</scope>
    <source>
        <strain evidence="2">Kato</strain>
        <strain evidence="1">UT76</strain>
    </source>
</reference>
<gene>
    <name evidence="2" type="primary">dnaB</name>
    <name evidence="2" type="ORF">KATO_00541</name>
    <name evidence="1" type="ORF">UT76HP_00049</name>
</gene>
<evidence type="ECO:0000313" key="3">
    <source>
        <dbReference type="Proteomes" id="UP000244943"/>
    </source>
</evidence>
<keyword evidence="2" id="KW-0378">Hydrolase</keyword>
<evidence type="ECO:0000313" key="2">
    <source>
        <dbReference type="EMBL" id="SPR04706.1"/>
    </source>
</evidence>
<organism evidence="2 4">
    <name type="scientific">Orientia tsutsugamushi</name>
    <name type="common">Rickettsia tsutsugamushi</name>
    <dbReference type="NCBI Taxonomy" id="784"/>
    <lineage>
        <taxon>Bacteria</taxon>
        <taxon>Pseudomonadati</taxon>
        <taxon>Pseudomonadota</taxon>
        <taxon>Alphaproteobacteria</taxon>
        <taxon>Rickettsiales</taxon>
        <taxon>Rickettsiaceae</taxon>
        <taxon>Rickettsieae</taxon>
        <taxon>Orientia</taxon>
    </lineage>
</organism>
<keyword evidence="2" id="KW-0067">ATP-binding</keyword>
<proteinExistence type="predicted"/>
<keyword evidence="2" id="KW-0547">Nucleotide-binding</keyword>
<dbReference type="GO" id="GO:0004386">
    <property type="term" value="F:helicase activity"/>
    <property type="evidence" value="ECO:0007669"/>
    <property type="project" value="UniProtKB-KW"/>
</dbReference>
<evidence type="ECO:0000313" key="4">
    <source>
        <dbReference type="Proteomes" id="UP000244992"/>
    </source>
</evidence>
<accession>A0A2U3QUT5</accession>